<evidence type="ECO:0000313" key="4">
    <source>
        <dbReference type="Proteomes" id="UP000474957"/>
    </source>
</evidence>
<keyword evidence="3" id="KW-0808">Transferase</keyword>
<dbReference type="AlphaFoldDB" id="A0A6L5Z598"/>
<reference evidence="3 4" key="1">
    <citation type="submission" date="2019-10" db="EMBL/GenBank/DDBJ databases">
        <title>Cognatihalovulum marinum gen. nov. sp. nov., a new member of the family Rhodobacteraceae isolated from deep seawater of the Northwest Indian Ocean.</title>
        <authorList>
            <person name="Ruan C."/>
            <person name="Wang J."/>
            <person name="Zheng X."/>
            <person name="Song L."/>
            <person name="Zhu Y."/>
            <person name="Huang Y."/>
            <person name="Lu Z."/>
            <person name="Du W."/>
            <person name="Huang L."/>
            <person name="Dai X."/>
        </authorList>
    </citation>
    <scope>NUCLEOTIDE SEQUENCE [LARGE SCALE GENOMIC DNA]</scope>
    <source>
        <strain evidence="3 4">2CG4</strain>
    </source>
</reference>
<feature type="compositionally biased region" description="Polar residues" evidence="1">
    <location>
        <begin position="383"/>
        <end position="392"/>
    </location>
</feature>
<evidence type="ECO:0000259" key="2">
    <source>
        <dbReference type="Pfam" id="PF13524"/>
    </source>
</evidence>
<dbReference type="EMBL" id="WIND01000024">
    <property type="protein sequence ID" value="MSU91703.1"/>
    <property type="molecule type" value="Genomic_DNA"/>
</dbReference>
<evidence type="ECO:0000313" key="3">
    <source>
        <dbReference type="EMBL" id="MSU91703.1"/>
    </source>
</evidence>
<name>A0A6L5Z598_9RHOB</name>
<organism evidence="3 4">
    <name type="scientific">Halovulum marinum</name>
    <dbReference type="NCBI Taxonomy" id="2662447"/>
    <lineage>
        <taxon>Bacteria</taxon>
        <taxon>Pseudomonadati</taxon>
        <taxon>Pseudomonadota</taxon>
        <taxon>Alphaproteobacteria</taxon>
        <taxon>Rhodobacterales</taxon>
        <taxon>Paracoccaceae</taxon>
        <taxon>Halovulum</taxon>
    </lineage>
</organism>
<accession>A0A6L5Z598</accession>
<comment type="caution">
    <text evidence="3">The sequence shown here is derived from an EMBL/GenBank/DDBJ whole genome shotgun (WGS) entry which is preliminary data.</text>
</comment>
<dbReference type="Proteomes" id="UP000474957">
    <property type="component" value="Unassembled WGS sequence"/>
</dbReference>
<proteinExistence type="predicted"/>
<feature type="region of interest" description="Disordered" evidence="1">
    <location>
        <begin position="367"/>
        <end position="392"/>
    </location>
</feature>
<dbReference type="GO" id="GO:0016740">
    <property type="term" value="F:transferase activity"/>
    <property type="evidence" value="ECO:0007669"/>
    <property type="project" value="UniProtKB-KW"/>
</dbReference>
<dbReference type="RefSeq" id="WP_154449135.1">
    <property type="nucleotide sequence ID" value="NZ_WIND01000024.1"/>
</dbReference>
<feature type="domain" description="Spore protein YkvP/CgeB glycosyl transferase-like" evidence="2">
    <location>
        <begin position="224"/>
        <end position="349"/>
    </location>
</feature>
<gene>
    <name evidence="3" type="ORF">GE300_19165</name>
</gene>
<evidence type="ECO:0000256" key="1">
    <source>
        <dbReference type="SAM" id="MobiDB-lite"/>
    </source>
</evidence>
<protein>
    <submittedName>
        <fullName evidence="3">Glycosyltransferase</fullName>
    </submittedName>
</protein>
<dbReference type="InterPro" id="IPR055259">
    <property type="entry name" value="YkvP/CgeB_Glyco_trans-like"/>
</dbReference>
<sequence length="392" mass="43797">MQAKDDLAGDAPPRICVLSLREMEAHVARAGGYEFEDVIARDLDDARILTPRHAGWSPQRLGLHRWLSRRTPLARRLSPGLQVPALDRDVELLFLSAAQLSDLSALAAVKDWRRRSRVAICWLQELWAADIPRNGRLLEVLNAFDHVICPFHHSTGPLRQRLDVPVSYLPWGIDALGFCPWPEPPARVIDAYNIGGISRTTHAAMVAHAEATGRFYLHDTTRGRRTVDSHVAHRRNYGATLKRTKYFFAHQAKVLRADERGAQEEFGLRYLEGTAAGAILLGDRVDNPAFREHLGWPDAVIRIPYDCPDIGAVIEELERQPERIAAARRANVANALRRHDHLHRWDRVLELAGLEPSPKMQARRAALEARAAQVEAGDEAAGSGQNHKAATA</sequence>
<keyword evidence="4" id="KW-1185">Reference proteome</keyword>
<dbReference type="Pfam" id="PF13524">
    <property type="entry name" value="Glyco_trans_1_2"/>
    <property type="match status" value="1"/>
</dbReference>